<comment type="caution">
    <text evidence="3">The sequence shown here is derived from an EMBL/GenBank/DDBJ whole genome shotgun (WGS) entry which is preliminary data.</text>
</comment>
<gene>
    <name evidence="3" type="ORF">FC36_GL001563</name>
</gene>
<evidence type="ECO:0000313" key="4">
    <source>
        <dbReference type="Proteomes" id="UP000051048"/>
    </source>
</evidence>
<dbReference type="Gene3D" id="3.10.350.10">
    <property type="entry name" value="LysM domain"/>
    <property type="match status" value="1"/>
</dbReference>
<dbReference type="RefSeq" id="WP_023859561.1">
    <property type="nucleotide sequence ID" value="NZ_AZFH01000181.1"/>
</dbReference>
<keyword evidence="1" id="KW-0732">Signal</keyword>
<dbReference type="STRING" id="1423740.FC36_GL001563"/>
<feature type="domain" description="LysM" evidence="2">
    <location>
        <begin position="27"/>
        <end position="71"/>
    </location>
</feature>
<feature type="chain" id="PRO_5006411050" evidence="1">
    <location>
        <begin position="25"/>
        <end position="217"/>
    </location>
</feature>
<dbReference type="OrthoDB" id="117366at2"/>
<evidence type="ECO:0000259" key="2">
    <source>
        <dbReference type="PROSITE" id="PS51782"/>
    </source>
</evidence>
<accession>A0A0R1T7M8</accession>
<organism evidence="3 4">
    <name type="scientific">Ligilactobacillus equi DSM 15833 = JCM 10991</name>
    <dbReference type="NCBI Taxonomy" id="1423740"/>
    <lineage>
        <taxon>Bacteria</taxon>
        <taxon>Bacillati</taxon>
        <taxon>Bacillota</taxon>
        <taxon>Bacilli</taxon>
        <taxon>Lactobacillales</taxon>
        <taxon>Lactobacillaceae</taxon>
        <taxon>Ligilactobacillus</taxon>
    </lineage>
</organism>
<name>A0A0R1T7M8_9LACO</name>
<evidence type="ECO:0000256" key="1">
    <source>
        <dbReference type="SAM" id="SignalP"/>
    </source>
</evidence>
<protein>
    <submittedName>
        <fullName evidence="3">Peptidoglycan binding protein, lysm domain protein</fullName>
    </submittedName>
</protein>
<dbReference type="PROSITE" id="PS51782">
    <property type="entry name" value="LYSM"/>
    <property type="match status" value="1"/>
</dbReference>
<dbReference type="InterPro" id="IPR018392">
    <property type="entry name" value="LysM"/>
</dbReference>
<reference evidence="3 4" key="1">
    <citation type="journal article" date="2015" name="Genome Announc.">
        <title>Expanding the biotechnology potential of lactobacilli through comparative genomics of 213 strains and associated genera.</title>
        <authorList>
            <person name="Sun Z."/>
            <person name="Harris H.M."/>
            <person name="McCann A."/>
            <person name="Guo C."/>
            <person name="Argimon S."/>
            <person name="Zhang W."/>
            <person name="Yang X."/>
            <person name="Jeffery I.B."/>
            <person name="Cooney J.C."/>
            <person name="Kagawa T.F."/>
            <person name="Liu W."/>
            <person name="Song Y."/>
            <person name="Salvetti E."/>
            <person name="Wrobel A."/>
            <person name="Rasinkangas P."/>
            <person name="Parkhill J."/>
            <person name="Rea M.C."/>
            <person name="O'Sullivan O."/>
            <person name="Ritari J."/>
            <person name="Douillard F.P."/>
            <person name="Paul Ross R."/>
            <person name="Yang R."/>
            <person name="Briner A.E."/>
            <person name="Felis G.E."/>
            <person name="de Vos W.M."/>
            <person name="Barrangou R."/>
            <person name="Klaenhammer T.R."/>
            <person name="Caufield P.W."/>
            <person name="Cui Y."/>
            <person name="Zhang H."/>
            <person name="O'Toole P.W."/>
        </authorList>
    </citation>
    <scope>NUCLEOTIDE SEQUENCE [LARGE SCALE GENOMIC DNA]</scope>
    <source>
        <strain evidence="3 4">DSM 15833</strain>
    </source>
</reference>
<dbReference type="PANTHER" id="PTHR33734:SF22">
    <property type="entry name" value="MEMBRANE-BOUND LYTIC MUREIN TRANSGLYCOSYLASE D"/>
    <property type="match status" value="1"/>
</dbReference>
<dbReference type="SUPFAM" id="SSF54106">
    <property type="entry name" value="LysM domain"/>
    <property type="match status" value="1"/>
</dbReference>
<sequence>MNLSKVLLSTTAAAGFLFATQAAANADQVTVQAGDTVSKIANEYNTTVEAIEAANNMADVNLIYVGEVLEVTPGQQTADAQTTTDTAVDTQASAPAQTYTYSQPQSSYQTSNYYSANYSYNQPQSSYSQSANTASSYTSNVASSSDEAAKAWIANRESGNNYNARNGQYIGKYQLTASYLNGDYSAANQERVADQYVASRYGSWTAAKAHWDANGWY</sequence>
<dbReference type="AlphaFoldDB" id="A0A0R1T7M8"/>
<feature type="signal peptide" evidence="1">
    <location>
        <begin position="1"/>
        <end position="24"/>
    </location>
</feature>
<proteinExistence type="predicted"/>
<dbReference type="Pfam" id="PF01476">
    <property type="entry name" value="LysM"/>
    <property type="match status" value="1"/>
</dbReference>
<dbReference type="InterPro" id="IPR036779">
    <property type="entry name" value="LysM_dom_sf"/>
</dbReference>
<dbReference type="SMART" id="SM00257">
    <property type="entry name" value="LysM"/>
    <property type="match status" value="1"/>
</dbReference>
<evidence type="ECO:0000313" key="3">
    <source>
        <dbReference type="EMBL" id="KRL77161.1"/>
    </source>
</evidence>
<dbReference type="PANTHER" id="PTHR33734">
    <property type="entry name" value="LYSM DOMAIN-CONTAINING GPI-ANCHORED PROTEIN 2"/>
    <property type="match status" value="1"/>
</dbReference>
<dbReference type="EMBL" id="AZFH01000181">
    <property type="protein sequence ID" value="KRL77161.1"/>
    <property type="molecule type" value="Genomic_DNA"/>
</dbReference>
<dbReference type="PATRIC" id="fig|1423740.3.peg.1689"/>
<dbReference type="CDD" id="cd00118">
    <property type="entry name" value="LysM"/>
    <property type="match status" value="1"/>
</dbReference>
<dbReference type="Proteomes" id="UP000051048">
    <property type="component" value="Unassembled WGS sequence"/>
</dbReference>